<protein>
    <submittedName>
        <fullName evidence="1">Uncharacterized protein</fullName>
    </submittedName>
</protein>
<evidence type="ECO:0000313" key="2">
    <source>
        <dbReference type="Proteomes" id="UP000281431"/>
    </source>
</evidence>
<reference evidence="1 2" key="1">
    <citation type="submission" date="2018-10" db="EMBL/GenBank/DDBJ databases">
        <title>Natrarchaeobius chitinivorans gen. nov., sp. nov., and Natrarchaeobius haloalkaliphilus sp. nov., alkaliphilic, chitin-utilizing haloarchaea from hypersaline alkaline lakes.</title>
        <authorList>
            <person name="Sorokin D.Y."/>
            <person name="Elcheninov A.G."/>
            <person name="Kostrikina N.A."/>
            <person name="Bale N.J."/>
            <person name="Sinninghe Damste J.S."/>
            <person name="Khijniak T.V."/>
            <person name="Kublanov I.V."/>
            <person name="Toshchakov S.V."/>
        </authorList>
    </citation>
    <scope>NUCLEOTIDE SEQUENCE [LARGE SCALE GENOMIC DNA]</scope>
    <source>
        <strain evidence="1 2">AArcht7</strain>
    </source>
</reference>
<name>A0A3N6PB39_NATCH</name>
<dbReference type="Proteomes" id="UP000281431">
    <property type="component" value="Unassembled WGS sequence"/>
</dbReference>
<comment type="caution">
    <text evidence="1">The sequence shown here is derived from an EMBL/GenBank/DDBJ whole genome shotgun (WGS) entry which is preliminary data.</text>
</comment>
<dbReference type="AlphaFoldDB" id="A0A3N6PB39"/>
<proteinExistence type="predicted"/>
<sequence>MHKFTLTTTEDLEDAELVYRLDLPEGHHPAFEIIVDSRVVEDVAEDALRRGQHWRYVPIGELDAGEHTVAFTSSDVVPLSLTIAARGEHDPLSDLERLKQLARERWGDEWAIEQRHWADGTTTEHAYHVEPSDEPDVRIRERLFIGADGEPYHDKVRVRHEQILEVIERDDPPDEIASAYIREDERQNK</sequence>
<accession>A0A3N6PB39</accession>
<organism evidence="1 2">
    <name type="scientific">Natrarchaeobius chitinivorans</name>
    <dbReference type="NCBI Taxonomy" id="1679083"/>
    <lineage>
        <taxon>Archaea</taxon>
        <taxon>Methanobacteriati</taxon>
        <taxon>Methanobacteriota</taxon>
        <taxon>Stenosarchaea group</taxon>
        <taxon>Halobacteria</taxon>
        <taxon>Halobacteriales</taxon>
        <taxon>Natrialbaceae</taxon>
        <taxon>Natrarchaeobius</taxon>
    </lineage>
</organism>
<gene>
    <name evidence="1" type="ORF">EA472_22530</name>
</gene>
<keyword evidence="2" id="KW-1185">Reference proteome</keyword>
<dbReference type="OrthoDB" id="190042at2157"/>
<evidence type="ECO:0000313" key="1">
    <source>
        <dbReference type="EMBL" id="RQG93715.1"/>
    </source>
</evidence>
<dbReference type="EMBL" id="REFZ01000069">
    <property type="protein sequence ID" value="RQG93715.1"/>
    <property type="molecule type" value="Genomic_DNA"/>
</dbReference>